<dbReference type="InterPro" id="IPR002347">
    <property type="entry name" value="SDR_fam"/>
</dbReference>
<sequence length="253" mass="26490">MKPLDQMSVLVTGGGSGIGEGTARYLVERGARVTICGRRQDRIEHVAQSLGAACKAIPGDVTVAADRVLIVESAIAHGDGLHGLVNNAGNMYRGSLSTLQEDELLNLFHGNVVAGIMLSALCEDALALTEGAIVFLGSIHNRRAFSGASPYAATKGAIEALTRSLAAELGARRIRVNCVAPGAVFTEINQRAGLLNDEEALERLQGMNDLHALGRIGEVEEVAEAISYFLMAEWVTGTVLEVDGGLALGLTEG</sequence>
<name>A0A381TVP4_9ZZZZ</name>
<dbReference type="InterPro" id="IPR020904">
    <property type="entry name" value="Sc_DH/Rdtase_CS"/>
</dbReference>
<dbReference type="CDD" id="cd05233">
    <property type="entry name" value="SDR_c"/>
    <property type="match status" value="1"/>
</dbReference>
<accession>A0A381TVP4</accession>
<dbReference type="PRINTS" id="PR00080">
    <property type="entry name" value="SDRFAMILY"/>
</dbReference>
<proteinExistence type="predicted"/>
<dbReference type="PROSITE" id="PS00061">
    <property type="entry name" value="ADH_SHORT"/>
    <property type="match status" value="1"/>
</dbReference>
<dbReference type="AlphaFoldDB" id="A0A381TVP4"/>
<reference evidence="1" key="1">
    <citation type="submission" date="2018-05" db="EMBL/GenBank/DDBJ databases">
        <authorList>
            <person name="Lanie J.A."/>
            <person name="Ng W.-L."/>
            <person name="Kazmierczak K.M."/>
            <person name="Andrzejewski T.M."/>
            <person name="Davidsen T.M."/>
            <person name="Wayne K.J."/>
            <person name="Tettelin H."/>
            <person name="Glass J.I."/>
            <person name="Rusch D."/>
            <person name="Podicherti R."/>
            <person name="Tsui H.-C.T."/>
            <person name="Winkler M.E."/>
        </authorList>
    </citation>
    <scope>NUCLEOTIDE SEQUENCE</scope>
</reference>
<dbReference type="PRINTS" id="PR00081">
    <property type="entry name" value="GDHRDH"/>
</dbReference>
<dbReference type="PANTHER" id="PTHR43975:SF2">
    <property type="entry name" value="EG:BACR7A4.14 PROTEIN-RELATED"/>
    <property type="match status" value="1"/>
</dbReference>
<evidence type="ECO:0000313" key="1">
    <source>
        <dbReference type="EMBL" id="SVA19909.1"/>
    </source>
</evidence>
<protein>
    <recommendedName>
        <fullName evidence="2">Ketoreductase (KR) domain-containing protein</fullName>
    </recommendedName>
</protein>
<dbReference type="Gene3D" id="3.40.50.720">
    <property type="entry name" value="NAD(P)-binding Rossmann-like Domain"/>
    <property type="match status" value="1"/>
</dbReference>
<evidence type="ECO:0008006" key="2">
    <source>
        <dbReference type="Google" id="ProtNLM"/>
    </source>
</evidence>
<dbReference type="PANTHER" id="PTHR43975">
    <property type="entry name" value="ZGC:101858"/>
    <property type="match status" value="1"/>
</dbReference>
<dbReference type="FunFam" id="3.40.50.720:FF:000084">
    <property type="entry name" value="Short-chain dehydrogenase reductase"/>
    <property type="match status" value="1"/>
</dbReference>
<dbReference type="InterPro" id="IPR036291">
    <property type="entry name" value="NAD(P)-bd_dom_sf"/>
</dbReference>
<organism evidence="1">
    <name type="scientific">marine metagenome</name>
    <dbReference type="NCBI Taxonomy" id="408172"/>
    <lineage>
        <taxon>unclassified sequences</taxon>
        <taxon>metagenomes</taxon>
        <taxon>ecological metagenomes</taxon>
    </lineage>
</organism>
<dbReference type="SUPFAM" id="SSF51735">
    <property type="entry name" value="NAD(P)-binding Rossmann-fold domains"/>
    <property type="match status" value="1"/>
</dbReference>
<dbReference type="EMBL" id="UINC01005222">
    <property type="protein sequence ID" value="SVA19909.1"/>
    <property type="molecule type" value="Genomic_DNA"/>
</dbReference>
<dbReference type="Pfam" id="PF13561">
    <property type="entry name" value="adh_short_C2"/>
    <property type="match status" value="1"/>
</dbReference>
<gene>
    <name evidence="1" type="ORF">METZ01_LOCUS72763</name>
</gene>